<keyword evidence="2" id="KW-1185">Reference proteome</keyword>
<dbReference type="RefSeq" id="WP_157697591.1">
    <property type="nucleotide sequence ID" value="NZ_FCOX02000025.1"/>
</dbReference>
<proteinExistence type="predicted"/>
<dbReference type="EMBL" id="FCOX02000025">
    <property type="protein sequence ID" value="SAK86771.1"/>
    <property type="molecule type" value="Genomic_DNA"/>
</dbReference>
<gene>
    <name evidence="1" type="ORF">AWB78_04469</name>
</gene>
<reference evidence="1" key="1">
    <citation type="submission" date="2016-01" db="EMBL/GenBank/DDBJ databases">
        <authorList>
            <person name="Peeters C."/>
        </authorList>
    </citation>
    <scope>NUCLEOTIDE SEQUENCE</scope>
    <source>
        <strain evidence="1">LMG 29321</strain>
    </source>
</reference>
<protein>
    <submittedName>
        <fullName evidence="1">Uncharacterized protein</fullName>
    </submittedName>
</protein>
<organism evidence="1 2">
    <name type="scientific">Caballeronia calidae</name>
    <dbReference type="NCBI Taxonomy" id="1777139"/>
    <lineage>
        <taxon>Bacteria</taxon>
        <taxon>Pseudomonadati</taxon>
        <taxon>Pseudomonadota</taxon>
        <taxon>Betaproteobacteria</taxon>
        <taxon>Burkholderiales</taxon>
        <taxon>Burkholderiaceae</taxon>
        <taxon>Caballeronia</taxon>
    </lineage>
</organism>
<sequence>MSHTRDVTYKGYRLTAMAIVDGEMYSAMLIVCDPSGTRRASGTLGKFASAIGAERYALAYGMAEIDHRSAPLPD</sequence>
<dbReference type="Proteomes" id="UP000071859">
    <property type="component" value="Unassembled WGS sequence"/>
</dbReference>
<evidence type="ECO:0000313" key="1">
    <source>
        <dbReference type="EMBL" id="SAK86771.1"/>
    </source>
</evidence>
<accession>A0A158CX27</accession>
<evidence type="ECO:0000313" key="2">
    <source>
        <dbReference type="Proteomes" id="UP000071859"/>
    </source>
</evidence>
<comment type="caution">
    <text evidence="1">The sequence shown here is derived from an EMBL/GenBank/DDBJ whole genome shotgun (WGS) entry which is preliminary data.</text>
</comment>
<dbReference type="AlphaFoldDB" id="A0A158CX27"/>
<dbReference type="OrthoDB" id="9035893at2"/>
<name>A0A158CX27_9BURK</name>